<reference evidence="1 2" key="1">
    <citation type="submission" date="2017-09" db="EMBL/GenBank/DDBJ databases">
        <title>Sphingomonas panjinensis sp.nov., isolated from oil-contaminated soil.</title>
        <authorList>
            <person name="Wang L."/>
            <person name="Chen L."/>
        </authorList>
    </citation>
    <scope>NUCLEOTIDE SEQUENCE [LARGE SCALE GENOMIC DNA]</scope>
    <source>
        <strain evidence="1 2">FW-11</strain>
    </source>
</reference>
<dbReference type="EMBL" id="NWBU01000009">
    <property type="protein sequence ID" value="PTQ10704.1"/>
    <property type="molecule type" value="Genomic_DNA"/>
</dbReference>
<dbReference type="OrthoDB" id="7403919at2"/>
<evidence type="ECO:0000313" key="2">
    <source>
        <dbReference type="Proteomes" id="UP000244162"/>
    </source>
</evidence>
<protein>
    <submittedName>
        <fullName evidence="1">Ribonuclease</fullName>
    </submittedName>
</protein>
<dbReference type="AlphaFoldDB" id="A0A2T5FX92"/>
<organism evidence="1 2">
    <name type="scientific">Sphingomonas oleivorans</name>
    <dbReference type="NCBI Taxonomy" id="1735121"/>
    <lineage>
        <taxon>Bacteria</taxon>
        <taxon>Pseudomonadati</taxon>
        <taxon>Pseudomonadota</taxon>
        <taxon>Alphaproteobacteria</taxon>
        <taxon>Sphingomonadales</taxon>
        <taxon>Sphingomonadaceae</taxon>
        <taxon>Sphingomonas</taxon>
    </lineage>
</organism>
<comment type="caution">
    <text evidence="1">The sequence shown here is derived from an EMBL/GenBank/DDBJ whole genome shotgun (WGS) entry which is preliminary data.</text>
</comment>
<keyword evidence="2" id="KW-1185">Reference proteome</keyword>
<sequence>MAEWLYEAGIGEARAALVDHGRIVEMAIEREDGALRAGTLIEAKLVRKADATGRGLVSFAGGEALLSPVPAGLTEGARLMIEIVREAIREPGNVKLPKARAAAPGALPSPGPDLKARIAATGVPVTSLLPHQPDRLEEAGWSEAIEEAASGIVASPAAMLRIFATPAMTLIDVDGTSKAETLACAGAAMAGAAIRRFDIGGSIGIDLPTLSSKAERQAAAAALDEVLPQPFERTAVNGFGFLQIIRRRMRPSLIELIGQDRATAEALALLRRAERARGAGRRTLVAAPPVIARIERAPGWIDQLAVRIGAGIGLRTDPALAISAGHVETDHIQA</sequence>
<evidence type="ECO:0000313" key="1">
    <source>
        <dbReference type="EMBL" id="PTQ10704.1"/>
    </source>
</evidence>
<dbReference type="Proteomes" id="UP000244162">
    <property type="component" value="Unassembled WGS sequence"/>
</dbReference>
<name>A0A2T5FX92_9SPHN</name>
<dbReference type="RefSeq" id="WP_107967727.1">
    <property type="nucleotide sequence ID" value="NZ_NWBU01000009.1"/>
</dbReference>
<proteinExistence type="predicted"/>
<accession>A0A2T5FX92</accession>
<gene>
    <name evidence="1" type="ORF">CLG96_09825</name>
</gene>